<proteinExistence type="predicted"/>
<organism evidence="1 2">
    <name type="scientific">Arachis hypogaea</name>
    <name type="common">Peanut</name>
    <dbReference type="NCBI Taxonomy" id="3818"/>
    <lineage>
        <taxon>Eukaryota</taxon>
        <taxon>Viridiplantae</taxon>
        <taxon>Streptophyta</taxon>
        <taxon>Embryophyta</taxon>
        <taxon>Tracheophyta</taxon>
        <taxon>Spermatophyta</taxon>
        <taxon>Magnoliopsida</taxon>
        <taxon>eudicotyledons</taxon>
        <taxon>Gunneridae</taxon>
        <taxon>Pentapetalae</taxon>
        <taxon>rosids</taxon>
        <taxon>fabids</taxon>
        <taxon>Fabales</taxon>
        <taxon>Fabaceae</taxon>
        <taxon>Papilionoideae</taxon>
        <taxon>50 kb inversion clade</taxon>
        <taxon>dalbergioids sensu lato</taxon>
        <taxon>Dalbergieae</taxon>
        <taxon>Pterocarpus clade</taxon>
        <taxon>Arachis</taxon>
    </lineage>
</organism>
<dbReference type="EMBL" id="SDMP01000013">
    <property type="protein sequence ID" value="RYR18519.1"/>
    <property type="molecule type" value="Genomic_DNA"/>
</dbReference>
<gene>
    <name evidence="1" type="ORF">Ahy_B03g063148</name>
</gene>
<dbReference type="Proteomes" id="UP000289738">
    <property type="component" value="Chromosome B03"/>
</dbReference>
<sequence>MNGTREKGGMNVEPLLTSSVPNLSLDNLIINLNASGGELNTNGGLGFKAELIPCEAREKVRFSDARVTDQHHLEESELELRSKVKEKEKEKEVIPIRAI</sequence>
<reference evidence="1 2" key="1">
    <citation type="submission" date="2019-01" db="EMBL/GenBank/DDBJ databases">
        <title>Sequencing of cultivated peanut Arachis hypogaea provides insights into genome evolution and oil improvement.</title>
        <authorList>
            <person name="Chen X."/>
        </authorList>
    </citation>
    <scope>NUCLEOTIDE SEQUENCE [LARGE SCALE GENOMIC DNA]</scope>
    <source>
        <strain evidence="2">cv. Fuhuasheng</strain>
        <tissue evidence="1">Leaves</tissue>
    </source>
</reference>
<evidence type="ECO:0000313" key="1">
    <source>
        <dbReference type="EMBL" id="RYR18519.1"/>
    </source>
</evidence>
<dbReference type="AlphaFoldDB" id="A0A444ZWH5"/>
<protein>
    <submittedName>
        <fullName evidence="1">Uncharacterized protein</fullName>
    </submittedName>
</protein>
<keyword evidence="2" id="KW-1185">Reference proteome</keyword>
<comment type="caution">
    <text evidence="1">The sequence shown here is derived from an EMBL/GenBank/DDBJ whole genome shotgun (WGS) entry which is preliminary data.</text>
</comment>
<evidence type="ECO:0000313" key="2">
    <source>
        <dbReference type="Proteomes" id="UP000289738"/>
    </source>
</evidence>
<accession>A0A444ZWH5</accession>
<name>A0A444ZWH5_ARAHY</name>